<dbReference type="STRING" id="582899.Hden_2955"/>
<dbReference type="Proteomes" id="UP000002033">
    <property type="component" value="Chromosome"/>
</dbReference>
<feature type="transmembrane region" description="Helical" evidence="3">
    <location>
        <begin position="63"/>
        <end position="80"/>
    </location>
</feature>
<feature type="region of interest" description="Disordered" evidence="2">
    <location>
        <begin position="176"/>
        <end position="201"/>
    </location>
</feature>
<evidence type="ECO:0000313" key="4">
    <source>
        <dbReference type="EMBL" id="ADJ24750.1"/>
    </source>
</evidence>
<sequence length="201" mass="21454">MDIKTVEKQIADAANDIGAEIENDAKSLFATITSAISSFLGFANPKWKQFVVEWRVWTWTKRAAFLMVVGVFSYGTYYWGSGAARLLGGNVSAAVAYANGDVVSKADVAKTQSELGRAATAQKDSLDALKQRVDALSEKFDGLSDSIRQLQIETGALLEAAAAKPVAKVTTVSVPRKQAAPAKPKAASTPSVWDQMKAVLP</sequence>
<reference evidence="5" key="1">
    <citation type="journal article" date="2011" name="J. Bacteriol.">
        <title>Genome sequences of eight morphologically diverse alphaproteobacteria.</title>
        <authorList>
            <consortium name="US DOE Joint Genome Institute"/>
            <person name="Brown P.J."/>
            <person name="Kysela D.T."/>
            <person name="Buechlein A."/>
            <person name="Hemmerich C."/>
            <person name="Brun Y.V."/>
        </authorList>
    </citation>
    <scope>NUCLEOTIDE SEQUENCE [LARGE SCALE GENOMIC DNA]</scope>
    <source>
        <strain evidence="5">ATCC 51888 / DSM 1869 / NCIB 11706 / TK 0415</strain>
    </source>
</reference>
<dbReference type="AlphaFoldDB" id="D8JV96"/>
<feature type="coiled-coil region" evidence="1">
    <location>
        <begin position="119"/>
        <end position="153"/>
    </location>
</feature>
<organism evidence="4 5">
    <name type="scientific">Hyphomicrobium denitrificans (strain ATCC 51888 / DSM 1869 / NCIMB 11706 / TK 0415)</name>
    <dbReference type="NCBI Taxonomy" id="582899"/>
    <lineage>
        <taxon>Bacteria</taxon>
        <taxon>Pseudomonadati</taxon>
        <taxon>Pseudomonadota</taxon>
        <taxon>Alphaproteobacteria</taxon>
        <taxon>Hyphomicrobiales</taxon>
        <taxon>Hyphomicrobiaceae</taxon>
        <taxon>Hyphomicrobium</taxon>
    </lineage>
</organism>
<name>D8JV96_HYPDA</name>
<feature type="compositionally biased region" description="Low complexity" evidence="2">
    <location>
        <begin position="176"/>
        <end position="187"/>
    </location>
</feature>
<proteinExistence type="predicted"/>
<gene>
    <name evidence="4" type="ordered locus">Hden_2955</name>
</gene>
<dbReference type="EMBL" id="CP002083">
    <property type="protein sequence ID" value="ADJ24750.1"/>
    <property type="molecule type" value="Genomic_DNA"/>
</dbReference>
<keyword evidence="3" id="KW-1133">Transmembrane helix</keyword>
<keyword evidence="1" id="KW-0175">Coiled coil</keyword>
<dbReference type="KEGG" id="hdn:Hden_2955"/>
<evidence type="ECO:0000256" key="3">
    <source>
        <dbReference type="SAM" id="Phobius"/>
    </source>
</evidence>
<accession>D8JV96</accession>
<dbReference type="RefSeq" id="WP_013216909.1">
    <property type="nucleotide sequence ID" value="NC_014313.1"/>
</dbReference>
<evidence type="ECO:0000313" key="5">
    <source>
        <dbReference type="Proteomes" id="UP000002033"/>
    </source>
</evidence>
<evidence type="ECO:0000256" key="1">
    <source>
        <dbReference type="SAM" id="Coils"/>
    </source>
</evidence>
<keyword evidence="3" id="KW-0472">Membrane</keyword>
<protein>
    <submittedName>
        <fullName evidence="4">Uncharacterized protein</fullName>
    </submittedName>
</protein>
<keyword evidence="3" id="KW-0812">Transmembrane</keyword>
<dbReference type="HOGENOM" id="CLU_1364660_0_0_5"/>
<evidence type="ECO:0000256" key="2">
    <source>
        <dbReference type="SAM" id="MobiDB-lite"/>
    </source>
</evidence>
<keyword evidence="5" id="KW-1185">Reference proteome</keyword>